<comment type="caution">
    <text evidence="1">The sequence shown here is derived from an EMBL/GenBank/DDBJ whole genome shotgun (WGS) entry which is preliminary data.</text>
</comment>
<sequence length="91" mass="9906">MPRFLSLPVGRAYAVVASRESGDSSWDGEALKTHSLYNPDLISMVTEAQSSHELSLTHLRTELRHIKEVGSTVSPLGGRGESALNWDSRGV</sequence>
<dbReference type="AlphaFoldDB" id="A0A401TNR5"/>
<evidence type="ECO:0000313" key="1">
    <source>
        <dbReference type="EMBL" id="GCC44274.1"/>
    </source>
</evidence>
<reference evidence="1 2" key="1">
    <citation type="journal article" date="2018" name="Nat. Ecol. Evol.">
        <title>Shark genomes provide insights into elasmobranch evolution and the origin of vertebrates.</title>
        <authorList>
            <person name="Hara Y"/>
            <person name="Yamaguchi K"/>
            <person name="Onimaru K"/>
            <person name="Kadota M"/>
            <person name="Koyanagi M"/>
            <person name="Keeley SD"/>
            <person name="Tatsumi K"/>
            <person name="Tanaka K"/>
            <person name="Motone F"/>
            <person name="Kageyama Y"/>
            <person name="Nozu R"/>
            <person name="Adachi N"/>
            <person name="Nishimura O"/>
            <person name="Nakagawa R"/>
            <person name="Tanegashima C"/>
            <person name="Kiyatake I"/>
            <person name="Matsumoto R"/>
            <person name="Murakumo K"/>
            <person name="Nishida K"/>
            <person name="Terakita A"/>
            <person name="Kuratani S"/>
            <person name="Sato K"/>
            <person name="Hyodo S Kuraku.S."/>
        </authorList>
    </citation>
    <scope>NUCLEOTIDE SEQUENCE [LARGE SCALE GENOMIC DNA]</scope>
</reference>
<accession>A0A401TNR5</accession>
<proteinExistence type="predicted"/>
<organism evidence="1 2">
    <name type="scientific">Chiloscyllium punctatum</name>
    <name type="common">Brownbanded bambooshark</name>
    <name type="synonym">Hemiscyllium punctatum</name>
    <dbReference type="NCBI Taxonomy" id="137246"/>
    <lineage>
        <taxon>Eukaryota</taxon>
        <taxon>Metazoa</taxon>
        <taxon>Chordata</taxon>
        <taxon>Craniata</taxon>
        <taxon>Vertebrata</taxon>
        <taxon>Chondrichthyes</taxon>
        <taxon>Elasmobranchii</taxon>
        <taxon>Galeomorphii</taxon>
        <taxon>Galeoidea</taxon>
        <taxon>Orectolobiformes</taxon>
        <taxon>Hemiscylliidae</taxon>
        <taxon>Chiloscyllium</taxon>
    </lineage>
</organism>
<dbReference type="EMBL" id="BEZZ01124958">
    <property type="protein sequence ID" value="GCC44274.1"/>
    <property type="molecule type" value="Genomic_DNA"/>
</dbReference>
<dbReference type="Proteomes" id="UP000287033">
    <property type="component" value="Unassembled WGS sequence"/>
</dbReference>
<evidence type="ECO:0000313" key="2">
    <source>
        <dbReference type="Proteomes" id="UP000287033"/>
    </source>
</evidence>
<protein>
    <submittedName>
        <fullName evidence="1">Uncharacterized protein</fullName>
    </submittedName>
</protein>
<gene>
    <name evidence="1" type="ORF">chiPu_0028170</name>
</gene>
<keyword evidence="2" id="KW-1185">Reference proteome</keyword>
<name>A0A401TNR5_CHIPU</name>
<dbReference type="OrthoDB" id="8944635at2759"/>